<evidence type="ECO:0000313" key="5">
    <source>
        <dbReference type="Proteomes" id="UP000230292"/>
    </source>
</evidence>
<name>A0A2M7H3X7_9BACT</name>
<dbReference type="InterPro" id="IPR003688">
    <property type="entry name" value="TraG/VirD4"/>
</dbReference>
<sequence length="846" mass="96262">MEAFLAGIDTSMLIAIYVIGSLAFLFFVVMTVRWFVRRSLEKPNAFQMSVMMITVPKEGQAEDQQMGLSSDQAKERISVAEVFFSTLGGVKAQRGLAAWWYGRNDHFALEIVADREGLVTFYAAVPRYMQQYFEQQIHAQWEDAKIDEVEDYNIFEPQGVVVGSTLKLTRSQIFPITTYDKMESDPLNSLTNILSRFEKEEGAAVQIVIRSARPEWHRLPTQVARTMQQGKSVDRAYSEVTANLFSKVWREFARVISQKQNKTEAGIDPRTDREYRISPMEEEVVKALEEKTSKAGFDVNIRVVVSAARQDVATYKLNNVLNAFTQYAGYQYGNKFVASKPSTSPDLVKDFIYRNFDDRKSYVLNTKEMASLWHLPLQNTETPNIRWLMSKKSPPPSNLPKEGVIIGVVEYRGKEQMVRIQRADRTRHMYIIGKSGSGKSVLLTSMVIQDIQNGEGVGVIDPHGELIEDILPHIPKDRADDVIIFDPSYTDYPMGLNMLEYENDDQRDFAVQEMVAIFYKLFGEEMIGPMFEHYMRNAMLALMEDKEAGATLIEVPRMFTDDKFRKDKVSKVKNLIVKNFWEQEYEQSQQGQQAADMLSYVISKIGRFLTNDTMRNIIGQKKSAFNFKEVMDKQSILLVNLSKGKIGEVNSSLLGLICVTKLQMAAMARASQAKADRKDFYLYMDEFQNFTTDSIATILSEARKYRLNLIMAHQYIGQLSENNDTSIRDAVFGNAGTMLSFRVGAEDADFLVKEYAPVFDENDIINVDQYTANTKLLIDNTASRPFNMKTIMPPEGDPHMSDVLKEMAKLKYGSPRQAVEDDIRERGALDRLGKQGPSPLGPDSFI</sequence>
<dbReference type="EMBL" id="PFGC01000037">
    <property type="protein sequence ID" value="PIW36923.1"/>
    <property type="molecule type" value="Genomic_DNA"/>
</dbReference>
<protein>
    <recommendedName>
        <fullName evidence="3">DUF8128 domain-containing protein</fullName>
    </recommendedName>
</protein>
<evidence type="ECO:0000259" key="3">
    <source>
        <dbReference type="Pfam" id="PF26449"/>
    </source>
</evidence>
<dbReference type="Pfam" id="PF02534">
    <property type="entry name" value="T4SS-DNA_transf"/>
    <property type="match status" value="1"/>
</dbReference>
<keyword evidence="2" id="KW-0812">Transmembrane</keyword>
<dbReference type="InterPro" id="IPR027417">
    <property type="entry name" value="P-loop_NTPase"/>
</dbReference>
<feature type="region of interest" description="Disordered" evidence="1">
    <location>
        <begin position="813"/>
        <end position="846"/>
    </location>
</feature>
<dbReference type="GO" id="GO:0016020">
    <property type="term" value="C:membrane"/>
    <property type="evidence" value="ECO:0007669"/>
    <property type="project" value="InterPro"/>
</dbReference>
<feature type="transmembrane region" description="Helical" evidence="2">
    <location>
        <begin position="12"/>
        <end position="36"/>
    </location>
</feature>
<dbReference type="AlphaFoldDB" id="A0A2M7H3X7"/>
<organism evidence="4 5">
    <name type="scientific">Candidatus Kerfeldbacteria bacterium CG15_BIG_FIL_POST_REV_8_21_14_020_45_12</name>
    <dbReference type="NCBI Taxonomy" id="2014247"/>
    <lineage>
        <taxon>Bacteria</taxon>
        <taxon>Candidatus Kerfeldiibacteriota</taxon>
    </lineage>
</organism>
<evidence type="ECO:0000313" key="4">
    <source>
        <dbReference type="EMBL" id="PIW36923.1"/>
    </source>
</evidence>
<dbReference type="PANTHER" id="PTHR30121:SF6">
    <property type="entry name" value="SLR6007 PROTEIN"/>
    <property type="match status" value="1"/>
</dbReference>
<dbReference type="SUPFAM" id="SSF52540">
    <property type="entry name" value="P-loop containing nucleoside triphosphate hydrolases"/>
    <property type="match status" value="1"/>
</dbReference>
<keyword evidence="2" id="KW-0472">Membrane</keyword>
<proteinExistence type="predicted"/>
<dbReference type="InterPro" id="IPR051162">
    <property type="entry name" value="T4SS_component"/>
</dbReference>
<gene>
    <name evidence="4" type="ORF">COW24_03115</name>
</gene>
<feature type="compositionally biased region" description="Basic and acidic residues" evidence="1">
    <location>
        <begin position="818"/>
        <end position="833"/>
    </location>
</feature>
<dbReference type="Proteomes" id="UP000230292">
    <property type="component" value="Unassembled WGS sequence"/>
</dbReference>
<keyword evidence="2" id="KW-1133">Transmembrane helix</keyword>
<dbReference type="CDD" id="cd01127">
    <property type="entry name" value="TrwB_TraG_TraD_VirD4"/>
    <property type="match status" value="1"/>
</dbReference>
<evidence type="ECO:0000256" key="2">
    <source>
        <dbReference type="SAM" id="Phobius"/>
    </source>
</evidence>
<feature type="domain" description="DUF8128" evidence="3">
    <location>
        <begin position="103"/>
        <end position="387"/>
    </location>
</feature>
<reference evidence="4 5" key="1">
    <citation type="submission" date="2017-09" db="EMBL/GenBank/DDBJ databases">
        <title>Depth-based differentiation of microbial function through sediment-hosted aquifers and enrichment of novel symbionts in the deep terrestrial subsurface.</title>
        <authorList>
            <person name="Probst A.J."/>
            <person name="Ladd B."/>
            <person name="Jarett J.K."/>
            <person name="Geller-Mcgrath D.E."/>
            <person name="Sieber C.M."/>
            <person name="Emerson J.B."/>
            <person name="Anantharaman K."/>
            <person name="Thomas B.C."/>
            <person name="Malmstrom R."/>
            <person name="Stieglmeier M."/>
            <person name="Klingl A."/>
            <person name="Woyke T."/>
            <person name="Ryan C.M."/>
            <person name="Banfield J.F."/>
        </authorList>
    </citation>
    <scope>NUCLEOTIDE SEQUENCE [LARGE SCALE GENOMIC DNA]</scope>
    <source>
        <strain evidence="4">CG15_BIG_FIL_POST_REV_8_21_14_020_45_12</strain>
    </source>
</reference>
<dbReference type="Pfam" id="PF26449">
    <property type="entry name" value="DUF8128"/>
    <property type="match status" value="1"/>
</dbReference>
<dbReference type="InterPro" id="IPR058441">
    <property type="entry name" value="DUF8128"/>
</dbReference>
<dbReference type="PANTHER" id="PTHR30121">
    <property type="entry name" value="UNCHARACTERIZED PROTEIN YJGR-RELATED"/>
    <property type="match status" value="1"/>
</dbReference>
<accession>A0A2M7H3X7</accession>
<comment type="caution">
    <text evidence="4">The sequence shown here is derived from an EMBL/GenBank/DDBJ whole genome shotgun (WGS) entry which is preliminary data.</text>
</comment>
<evidence type="ECO:0000256" key="1">
    <source>
        <dbReference type="SAM" id="MobiDB-lite"/>
    </source>
</evidence>
<dbReference type="Gene3D" id="3.40.50.300">
    <property type="entry name" value="P-loop containing nucleotide triphosphate hydrolases"/>
    <property type="match status" value="2"/>
</dbReference>